<dbReference type="EMBL" id="SWAD01000152">
    <property type="protein sequence ID" value="TMQ74768.1"/>
    <property type="molecule type" value="Genomic_DNA"/>
</dbReference>
<accession>A0A5S4EHI7</accession>
<dbReference type="Proteomes" id="UP000306324">
    <property type="component" value="Unassembled WGS sequence"/>
</dbReference>
<evidence type="ECO:0000313" key="3">
    <source>
        <dbReference type="Proteomes" id="UP000306324"/>
    </source>
</evidence>
<name>A0A5S4EHI7_9PROT</name>
<reference evidence="2 3" key="1">
    <citation type="submission" date="2019-04" db="EMBL/GenBank/DDBJ databases">
        <title>A novel phosphate-accumulating bacterium identified in bioreactor for phosphate removal from wastewater.</title>
        <authorList>
            <person name="Kotlyarov R.Y."/>
            <person name="Beletsky A.V."/>
            <person name="Kallistova A.Y."/>
            <person name="Dorofeev A.G."/>
            <person name="Nikolaev Y.Y."/>
            <person name="Pimenov N.V."/>
            <person name="Ravin N.V."/>
            <person name="Mardanov A.V."/>
        </authorList>
    </citation>
    <scope>NUCLEOTIDE SEQUENCE [LARGE SCALE GENOMIC DNA]</scope>
    <source>
        <strain evidence="2 3">Bin19</strain>
    </source>
</reference>
<sequence length="73" mass="8701">MVREVERAKLWRILNEQPLKPPKVRNDLERRDPDFDRKREEVLMVYRRTENAHPPGHPGNESGTRGVSLEEIR</sequence>
<protein>
    <submittedName>
        <fullName evidence="2">Uncharacterized protein</fullName>
    </submittedName>
</protein>
<feature type="region of interest" description="Disordered" evidence="1">
    <location>
        <begin position="48"/>
        <end position="73"/>
    </location>
</feature>
<comment type="caution">
    <text evidence="2">The sequence shown here is derived from an EMBL/GenBank/DDBJ whole genome shotgun (WGS) entry which is preliminary data.</text>
</comment>
<dbReference type="AlphaFoldDB" id="A0A5S4EHI7"/>
<proteinExistence type="predicted"/>
<gene>
    <name evidence="2" type="ORF">ACCUM_3113</name>
</gene>
<evidence type="ECO:0000256" key="1">
    <source>
        <dbReference type="SAM" id="MobiDB-lite"/>
    </source>
</evidence>
<organism evidence="2 3">
    <name type="scientific">Candidatus Accumulibacter phosphatis</name>
    <dbReference type="NCBI Taxonomy" id="327160"/>
    <lineage>
        <taxon>Bacteria</taxon>
        <taxon>Pseudomonadati</taxon>
        <taxon>Pseudomonadota</taxon>
        <taxon>Betaproteobacteria</taxon>
        <taxon>Candidatus Accumulibacter</taxon>
    </lineage>
</organism>
<keyword evidence="3" id="KW-1185">Reference proteome</keyword>
<evidence type="ECO:0000313" key="2">
    <source>
        <dbReference type="EMBL" id="TMQ74768.1"/>
    </source>
</evidence>